<comment type="caution">
    <text evidence="1">The sequence shown here is derived from an EMBL/GenBank/DDBJ whole genome shotgun (WGS) entry which is preliminary data.</text>
</comment>
<organism evidence="1 2">
    <name type="scientific">Glycomyces algeriensis</name>
    <dbReference type="NCBI Taxonomy" id="256037"/>
    <lineage>
        <taxon>Bacteria</taxon>
        <taxon>Bacillati</taxon>
        <taxon>Actinomycetota</taxon>
        <taxon>Actinomycetes</taxon>
        <taxon>Glycomycetales</taxon>
        <taxon>Glycomycetaceae</taxon>
        <taxon>Glycomyces</taxon>
    </lineage>
</organism>
<dbReference type="EMBL" id="BSDT01000001">
    <property type="protein sequence ID" value="GLI43593.1"/>
    <property type="molecule type" value="Genomic_DNA"/>
</dbReference>
<protein>
    <submittedName>
        <fullName evidence="1">Uncharacterized protein</fullName>
    </submittedName>
</protein>
<name>A0A9W6GB83_9ACTN</name>
<dbReference type="RefSeq" id="WP_270118722.1">
    <property type="nucleotide sequence ID" value="NZ_BAAAOL010000017.1"/>
</dbReference>
<keyword evidence="2" id="KW-1185">Reference proteome</keyword>
<sequence length="288" mass="31539">MPGEFHEILVKLIQDEPASVPWMLALAGGPRGAKCVKAETRSGAVGSSGPTERRADGVVRLGFADGAELIVVCEVQNEWSEDKYHRLPGYLTHAFEDHRVPVVLLMLCRTDALARRFRRGIAMGPGSTVAVATVGPGNMPDLGADEAPPNAAAAVAAAVMRRQPKTIPTELFVSTLDRWLGTIEPGRAADYARFLLTTLAKEPATLLEALMKTEARLYHSEYTEELLTKGRDEGAVRHARTTLLLMLESDGEVPAERRAEIEACEDLTRLDAWIVERVRSAKGRHWHS</sequence>
<dbReference type="Proteomes" id="UP001144313">
    <property type="component" value="Unassembled WGS sequence"/>
</dbReference>
<evidence type="ECO:0000313" key="2">
    <source>
        <dbReference type="Proteomes" id="UP001144313"/>
    </source>
</evidence>
<proteinExistence type="predicted"/>
<evidence type="ECO:0000313" key="1">
    <source>
        <dbReference type="EMBL" id="GLI43593.1"/>
    </source>
</evidence>
<dbReference type="AlphaFoldDB" id="A0A9W6GB83"/>
<reference evidence="1" key="1">
    <citation type="submission" date="2022-12" db="EMBL/GenBank/DDBJ databases">
        <title>Reference genome sequencing for broad-spectrum identification of bacterial and archaeal isolates by mass spectrometry.</title>
        <authorList>
            <person name="Sekiguchi Y."/>
            <person name="Tourlousse D.M."/>
        </authorList>
    </citation>
    <scope>NUCLEOTIDE SEQUENCE</scope>
    <source>
        <strain evidence="1">LLR39Z86</strain>
    </source>
</reference>
<gene>
    <name evidence="1" type="ORF">GALLR39Z86_34430</name>
</gene>
<accession>A0A9W6GB83</accession>